<dbReference type="Proteomes" id="UP000307657">
    <property type="component" value="Unassembled WGS sequence"/>
</dbReference>
<protein>
    <submittedName>
        <fullName evidence="1">Glycosyltransferase family 4 protein</fullName>
    </submittedName>
</protein>
<keyword evidence="1" id="KW-0808">Transferase</keyword>
<organism evidence="1 2">
    <name type="scientific">Pontimicrobium aquaticum</name>
    <dbReference type="NCBI Taxonomy" id="2565367"/>
    <lineage>
        <taxon>Bacteria</taxon>
        <taxon>Pseudomonadati</taxon>
        <taxon>Bacteroidota</taxon>
        <taxon>Flavobacteriia</taxon>
        <taxon>Flavobacteriales</taxon>
        <taxon>Flavobacteriaceae</taxon>
        <taxon>Pontimicrobium</taxon>
    </lineage>
</organism>
<dbReference type="OrthoDB" id="1308937at2"/>
<proteinExistence type="predicted"/>
<dbReference type="EMBL" id="SUPL01000008">
    <property type="protein sequence ID" value="TJY32898.1"/>
    <property type="molecule type" value="Genomic_DNA"/>
</dbReference>
<name>A0A4U0EN85_9FLAO</name>
<gene>
    <name evidence="1" type="ORF">E5167_13765</name>
</gene>
<sequence>MNFLVIAQDLRVSGTSEGIVSRSFLAKLRMAYPNAIIDVLYLKIHTGEDELNLLPVDSINSHKISLKAPFHIKWLNRVSTRLFKVSSYDNYIHKLFSKHIAKVDYKKYNHVFVRSSGVNHETILALKNLPILKKAILNFHDPYPFFWYPGSNRKLTGTEAWRLKKVRSIVKGAKSCISPSKLLSNDLELLYESNKKLLVLPHQYDGSVFSLKAKMESHVDKKKVTISYHGSVQFGRNLDVLLDSYKELVNENAKIKANTEVCIRLKTNEFERFRSKYFNHENIVILEKTDFLTSSYEQMFESDIILILENGPEISNILVGKAPFVDTLKKPILILAPKVSELRSIVEKEKYIATYSNNVEIKEKLQNLLLDRLNSNEELSVFGNYFSDDNFKNQLEQILEN</sequence>
<keyword evidence="2" id="KW-1185">Reference proteome</keyword>
<dbReference type="SUPFAM" id="SSF53756">
    <property type="entry name" value="UDP-Glycosyltransferase/glycogen phosphorylase"/>
    <property type="match status" value="1"/>
</dbReference>
<accession>A0A4U0EN85</accession>
<reference evidence="1 2" key="1">
    <citation type="submission" date="2019-04" db="EMBL/GenBank/DDBJ databases">
        <title>Lacinutrix sp. nov., isolated from marine water.</title>
        <authorList>
            <person name="Kim W."/>
        </authorList>
    </citation>
    <scope>NUCLEOTIDE SEQUENCE [LARGE SCALE GENOMIC DNA]</scope>
    <source>
        <strain evidence="1 2">CAU 1491</strain>
    </source>
</reference>
<evidence type="ECO:0000313" key="2">
    <source>
        <dbReference type="Proteomes" id="UP000307657"/>
    </source>
</evidence>
<dbReference type="RefSeq" id="WP_136844742.1">
    <property type="nucleotide sequence ID" value="NZ_SUPL01000008.1"/>
</dbReference>
<dbReference type="AlphaFoldDB" id="A0A4U0EN85"/>
<dbReference type="GO" id="GO:0016740">
    <property type="term" value="F:transferase activity"/>
    <property type="evidence" value="ECO:0007669"/>
    <property type="project" value="UniProtKB-KW"/>
</dbReference>
<evidence type="ECO:0000313" key="1">
    <source>
        <dbReference type="EMBL" id="TJY32898.1"/>
    </source>
</evidence>
<comment type="caution">
    <text evidence="1">The sequence shown here is derived from an EMBL/GenBank/DDBJ whole genome shotgun (WGS) entry which is preliminary data.</text>
</comment>